<evidence type="ECO:0000313" key="2">
    <source>
        <dbReference type="Proteomes" id="UP000276215"/>
    </source>
</evidence>
<protein>
    <submittedName>
        <fullName evidence="1">Uncharacterized protein</fullName>
    </submittedName>
</protein>
<accession>A0A3N4JQT1</accession>
<dbReference type="AlphaFoldDB" id="A0A3N4JQT1"/>
<sequence>MYCTAETLVSYGTYWVCTPSSLCIGFQISNQLVLPLSFVVAFSPDAVLTSFKRSYGYTTRCV</sequence>
<name>A0A3N4JQT1_9PEZI</name>
<evidence type="ECO:0000313" key="1">
    <source>
        <dbReference type="EMBL" id="RPA96164.1"/>
    </source>
</evidence>
<gene>
    <name evidence="1" type="ORF">L873DRAFT_1811785</name>
</gene>
<dbReference type="Proteomes" id="UP000276215">
    <property type="component" value="Unassembled WGS sequence"/>
</dbReference>
<proteinExistence type="predicted"/>
<reference evidence="1 2" key="1">
    <citation type="journal article" date="2018" name="Nat. Ecol. Evol.">
        <title>Pezizomycetes genomes reveal the molecular basis of ectomycorrhizal truffle lifestyle.</title>
        <authorList>
            <person name="Murat C."/>
            <person name="Payen T."/>
            <person name="Noel B."/>
            <person name="Kuo A."/>
            <person name="Morin E."/>
            <person name="Chen J."/>
            <person name="Kohler A."/>
            <person name="Krizsan K."/>
            <person name="Balestrini R."/>
            <person name="Da Silva C."/>
            <person name="Montanini B."/>
            <person name="Hainaut M."/>
            <person name="Levati E."/>
            <person name="Barry K.W."/>
            <person name="Belfiori B."/>
            <person name="Cichocki N."/>
            <person name="Clum A."/>
            <person name="Dockter R.B."/>
            <person name="Fauchery L."/>
            <person name="Guy J."/>
            <person name="Iotti M."/>
            <person name="Le Tacon F."/>
            <person name="Lindquist E.A."/>
            <person name="Lipzen A."/>
            <person name="Malagnac F."/>
            <person name="Mello A."/>
            <person name="Molinier V."/>
            <person name="Miyauchi S."/>
            <person name="Poulain J."/>
            <person name="Riccioni C."/>
            <person name="Rubini A."/>
            <person name="Sitrit Y."/>
            <person name="Splivallo R."/>
            <person name="Traeger S."/>
            <person name="Wang M."/>
            <person name="Zifcakova L."/>
            <person name="Wipf D."/>
            <person name="Zambonelli A."/>
            <person name="Paolocci F."/>
            <person name="Nowrousian M."/>
            <person name="Ottonello S."/>
            <person name="Baldrian P."/>
            <person name="Spatafora J.W."/>
            <person name="Henrissat B."/>
            <person name="Nagy L.G."/>
            <person name="Aury J.M."/>
            <person name="Wincker P."/>
            <person name="Grigoriev I.V."/>
            <person name="Bonfante P."/>
            <person name="Martin F.M."/>
        </authorList>
    </citation>
    <scope>NUCLEOTIDE SEQUENCE [LARGE SCALE GENOMIC DNA]</scope>
    <source>
        <strain evidence="1 2">120613-1</strain>
    </source>
</reference>
<dbReference type="EMBL" id="ML120417">
    <property type="protein sequence ID" value="RPA96164.1"/>
    <property type="molecule type" value="Genomic_DNA"/>
</dbReference>
<keyword evidence="2" id="KW-1185">Reference proteome</keyword>
<organism evidence="1 2">
    <name type="scientific">Choiromyces venosus 120613-1</name>
    <dbReference type="NCBI Taxonomy" id="1336337"/>
    <lineage>
        <taxon>Eukaryota</taxon>
        <taxon>Fungi</taxon>
        <taxon>Dikarya</taxon>
        <taxon>Ascomycota</taxon>
        <taxon>Pezizomycotina</taxon>
        <taxon>Pezizomycetes</taxon>
        <taxon>Pezizales</taxon>
        <taxon>Tuberaceae</taxon>
        <taxon>Choiromyces</taxon>
    </lineage>
</organism>